<name>B8EM37_METSB</name>
<proteinExistence type="predicted"/>
<dbReference type="Gene3D" id="3.40.50.300">
    <property type="entry name" value="P-loop containing nucleotide triphosphate hydrolases"/>
    <property type="match status" value="1"/>
</dbReference>
<dbReference type="HOGENOM" id="CLU_008681_0_1_5"/>
<protein>
    <submittedName>
        <fullName evidence="3">AFG1-family ATPase</fullName>
    </submittedName>
</protein>
<dbReference type="SUPFAM" id="SSF52540">
    <property type="entry name" value="P-loop containing nucleoside triphosphate hydrolases"/>
    <property type="match status" value="1"/>
</dbReference>
<dbReference type="eggNOG" id="COG1485">
    <property type="taxonomic scope" value="Bacteria"/>
</dbReference>
<dbReference type="NCBIfam" id="NF040713">
    <property type="entry name" value="ZapE"/>
    <property type="match status" value="1"/>
</dbReference>
<dbReference type="GO" id="GO:0005737">
    <property type="term" value="C:cytoplasm"/>
    <property type="evidence" value="ECO:0007669"/>
    <property type="project" value="TreeGrafter"/>
</dbReference>
<keyword evidence="4" id="KW-1185">Reference proteome</keyword>
<dbReference type="KEGG" id="msl:Msil_2500"/>
<sequence length="395" mass="43759">MGMNVSVSLLTRYKAKIDEGLIESDEAQRIVLAKLDKLRGALEGYEPSPKPSGLSRFFGGRKPEPFVPGLYIWGSVGRGKTMLMDLFFEEAPPQRKRRSHFHAFMADVHAAIYAWRQDDKHKKAKGDDPIAAVADQIAEKAWLLCFDEFHVTDITDAMILGRLFTALFQRGVVIVATSNVEPINLYKEGLNRALFLPFIGLIQARMEIIELAARTDFRREKLEGRRTWHTPANEQAQAALTGAFEALTGAPHGKPMLLRVLGRALAVPEALAHVGRFSFADLCEAPLGPSDFLYIARYFHTVIIDDIPIIGAQRRDVAKRFITLIDTLYDEHVKLIASAAAEPAHLYVGGNGREQFEFGRTVSRLIEMRSAGYMDLPHGSIASVGSGDASGLVET</sequence>
<dbReference type="InterPro" id="IPR005654">
    <property type="entry name" value="ATPase_AFG1-like"/>
</dbReference>
<dbReference type="GO" id="GO:0016887">
    <property type="term" value="F:ATP hydrolysis activity"/>
    <property type="evidence" value="ECO:0007669"/>
    <property type="project" value="InterPro"/>
</dbReference>
<keyword evidence="1" id="KW-0547">Nucleotide-binding</keyword>
<keyword evidence="2" id="KW-0067">ATP-binding</keyword>
<dbReference type="Pfam" id="PF03969">
    <property type="entry name" value="AFG1_ATPase"/>
    <property type="match status" value="1"/>
</dbReference>
<dbReference type="InterPro" id="IPR027417">
    <property type="entry name" value="P-loop_NTPase"/>
</dbReference>
<evidence type="ECO:0000313" key="4">
    <source>
        <dbReference type="Proteomes" id="UP000002257"/>
    </source>
</evidence>
<dbReference type="PANTHER" id="PTHR12169:SF6">
    <property type="entry name" value="AFG1-LIKE ATPASE"/>
    <property type="match status" value="1"/>
</dbReference>
<dbReference type="Proteomes" id="UP000002257">
    <property type="component" value="Chromosome"/>
</dbReference>
<gene>
    <name evidence="3" type="ordered locus">Msil_2500</name>
</gene>
<evidence type="ECO:0000313" key="3">
    <source>
        <dbReference type="EMBL" id="ACK51426.1"/>
    </source>
</evidence>
<evidence type="ECO:0000256" key="2">
    <source>
        <dbReference type="ARBA" id="ARBA00022840"/>
    </source>
</evidence>
<dbReference type="PANTHER" id="PTHR12169">
    <property type="entry name" value="ATPASE N2B"/>
    <property type="match status" value="1"/>
</dbReference>
<reference evidence="3 4" key="1">
    <citation type="journal article" date="2010" name="J. Bacteriol.">
        <title>Complete genome sequence of the aerobic facultative methanotroph Methylocella silvestris BL2.</title>
        <authorList>
            <person name="Chen Y."/>
            <person name="Crombie A."/>
            <person name="Rahman M.T."/>
            <person name="Dedysh S.N."/>
            <person name="Liesack W."/>
            <person name="Stott M.B."/>
            <person name="Alam M."/>
            <person name="Theisen A.R."/>
            <person name="Murrell J.C."/>
            <person name="Dunfield P.F."/>
        </authorList>
    </citation>
    <scope>NUCLEOTIDE SEQUENCE [LARGE SCALE GENOMIC DNA]</scope>
    <source>
        <strain evidence="4">DSM 15510 / CIP 108128 / LMG 27833 / NCIMB 13906 / BL2</strain>
    </source>
</reference>
<dbReference type="GO" id="GO:0005524">
    <property type="term" value="F:ATP binding"/>
    <property type="evidence" value="ECO:0007669"/>
    <property type="project" value="UniProtKB-KW"/>
</dbReference>
<dbReference type="EMBL" id="CP001280">
    <property type="protein sequence ID" value="ACK51426.1"/>
    <property type="molecule type" value="Genomic_DNA"/>
</dbReference>
<dbReference type="AlphaFoldDB" id="B8EM37"/>
<dbReference type="STRING" id="395965.Msil_2500"/>
<accession>B8EM37</accession>
<evidence type="ECO:0000256" key="1">
    <source>
        <dbReference type="ARBA" id="ARBA00022741"/>
    </source>
</evidence>
<organism evidence="3 4">
    <name type="scientific">Methylocella silvestris (strain DSM 15510 / CIP 108128 / LMG 27833 / NCIMB 13906 / BL2)</name>
    <dbReference type="NCBI Taxonomy" id="395965"/>
    <lineage>
        <taxon>Bacteria</taxon>
        <taxon>Pseudomonadati</taxon>
        <taxon>Pseudomonadota</taxon>
        <taxon>Alphaproteobacteria</taxon>
        <taxon>Hyphomicrobiales</taxon>
        <taxon>Beijerinckiaceae</taxon>
        <taxon>Methylocella</taxon>
    </lineage>
</organism>